<comment type="caution">
    <text evidence="2">The sequence shown here is derived from an EMBL/GenBank/DDBJ whole genome shotgun (WGS) entry which is preliminary data.</text>
</comment>
<protein>
    <submittedName>
        <fullName evidence="2">DUF4197 domain-containing protein</fullName>
    </submittedName>
</protein>
<accession>A0A4Q1DCL1</accession>
<evidence type="ECO:0000313" key="2">
    <source>
        <dbReference type="EMBL" id="RXK87182.1"/>
    </source>
</evidence>
<evidence type="ECO:0000313" key="3">
    <source>
        <dbReference type="Proteomes" id="UP000290545"/>
    </source>
</evidence>
<keyword evidence="3" id="KW-1185">Reference proteome</keyword>
<dbReference type="InterPro" id="IPR025245">
    <property type="entry name" value="DUF4197"/>
</dbReference>
<dbReference type="Pfam" id="PF13852">
    <property type="entry name" value="DUF4197"/>
    <property type="match status" value="1"/>
</dbReference>
<proteinExistence type="predicted"/>
<dbReference type="Proteomes" id="UP000290545">
    <property type="component" value="Unassembled WGS sequence"/>
</dbReference>
<sequence length="252" mass="26850">MKKIGLLLLLASFSWGAANAQLGKLFKKDTTSSSKPSLSGLLKSVTGSKDSLSTNDVASGLKEALAVGVEKGTKQLSSVDGFFKDAAIKILLPEEAQKVEKTLRSVGMGKLVDDAILSMNRAAEDAAKSAAPIFVSAIKGMSIQDAWGILRGSDTAATGYLRTKTTSPLTEAFRPVIETSLAKVDATKHWNNLITAYNKIPLVSKINPDLSAFVTQRTLSGIFYQVGLEEKSIRKDPLARTSDLLKKVFGGS</sequence>
<dbReference type="OrthoDB" id="5292580at2"/>
<dbReference type="EMBL" id="SDHZ01000001">
    <property type="protein sequence ID" value="RXK87182.1"/>
    <property type="molecule type" value="Genomic_DNA"/>
</dbReference>
<feature type="chain" id="PRO_5020180763" evidence="1">
    <location>
        <begin position="21"/>
        <end position="252"/>
    </location>
</feature>
<organism evidence="2 3">
    <name type="scientific">Filimonas effusa</name>
    <dbReference type="NCBI Taxonomy" id="2508721"/>
    <lineage>
        <taxon>Bacteria</taxon>
        <taxon>Pseudomonadati</taxon>
        <taxon>Bacteroidota</taxon>
        <taxon>Chitinophagia</taxon>
        <taxon>Chitinophagales</taxon>
        <taxon>Chitinophagaceae</taxon>
        <taxon>Filimonas</taxon>
    </lineage>
</organism>
<gene>
    <name evidence="2" type="ORF">ESB13_10495</name>
</gene>
<keyword evidence="1" id="KW-0732">Signal</keyword>
<name>A0A4Q1DCL1_9BACT</name>
<dbReference type="RefSeq" id="WP_129002932.1">
    <property type="nucleotide sequence ID" value="NZ_SDHZ01000001.1"/>
</dbReference>
<evidence type="ECO:0000256" key="1">
    <source>
        <dbReference type="SAM" id="SignalP"/>
    </source>
</evidence>
<dbReference type="AlphaFoldDB" id="A0A4Q1DCL1"/>
<feature type="signal peptide" evidence="1">
    <location>
        <begin position="1"/>
        <end position="20"/>
    </location>
</feature>
<reference evidence="2 3" key="1">
    <citation type="submission" date="2019-01" db="EMBL/GenBank/DDBJ databases">
        <title>Filimonas sp. strain TTM-71.</title>
        <authorList>
            <person name="Chen W.-M."/>
        </authorList>
    </citation>
    <scope>NUCLEOTIDE SEQUENCE [LARGE SCALE GENOMIC DNA]</scope>
    <source>
        <strain evidence="2 3">TTM-71</strain>
    </source>
</reference>